<protein>
    <submittedName>
        <fullName evidence="2">HNH endonuclease</fullName>
    </submittedName>
</protein>
<dbReference type="InterPro" id="IPR003615">
    <property type="entry name" value="HNH_nuc"/>
</dbReference>
<keyword evidence="2" id="KW-0255">Endonuclease</keyword>
<dbReference type="EMBL" id="JBHRTI010000004">
    <property type="protein sequence ID" value="MFC3148342.1"/>
    <property type="molecule type" value="Genomic_DNA"/>
</dbReference>
<dbReference type="PANTHER" id="PTHR33877:SF2">
    <property type="entry name" value="OS07G0170200 PROTEIN"/>
    <property type="match status" value="1"/>
</dbReference>
<dbReference type="Proteomes" id="UP001595556">
    <property type="component" value="Unassembled WGS sequence"/>
</dbReference>
<organism evidence="2 3">
    <name type="scientific">Piscinibacterium candidicorallinum</name>
    <dbReference type="NCBI Taxonomy" id="1793872"/>
    <lineage>
        <taxon>Bacteria</taxon>
        <taxon>Pseudomonadati</taxon>
        <taxon>Pseudomonadota</taxon>
        <taxon>Betaproteobacteria</taxon>
        <taxon>Burkholderiales</taxon>
        <taxon>Piscinibacterium</taxon>
    </lineage>
</organism>
<keyword evidence="2" id="KW-0540">Nuclease</keyword>
<comment type="caution">
    <text evidence="2">The sequence shown here is derived from an EMBL/GenBank/DDBJ whole genome shotgun (WGS) entry which is preliminary data.</text>
</comment>
<dbReference type="Gene3D" id="1.10.30.50">
    <property type="match status" value="1"/>
</dbReference>
<dbReference type="SMART" id="SM00507">
    <property type="entry name" value="HNHc"/>
    <property type="match status" value="1"/>
</dbReference>
<evidence type="ECO:0000259" key="1">
    <source>
        <dbReference type="SMART" id="SM00507"/>
    </source>
</evidence>
<evidence type="ECO:0000313" key="2">
    <source>
        <dbReference type="EMBL" id="MFC3148342.1"/>
    </source>
</evidence>
<dbReference type="GO" id="GO:0004519">
    <property type="term" value="F:endonuclease activity"/>
    <property type="evidence" value="ECO:0007669"/>
    <property type="project" value="UniProtKB-KW"/>
</dbReference>
<accession>A0ABV7H986</accession>
<gene>
    <name evidence="2" type="ORF">ACFOEN_11880</name>
</gene>
<reference evidence="3" key="1">
    <citation type="journal article" date="2019" name="Int. J. Syst. Evol. Microbiol.">
        <title>The Global Catalogue of Microorganisms (GCM) 10K type strain sequencing project: providing services to taxonomists for standard genome sequencing and annotation.</title>
        <authorList>
            <consortium name="The Broad Institute Genomics Platform"/>
            <consortium name="The Broad Institute Genome Sequencing Center for Infectious Disease"/>
            <person name="Wu L."/>
            <person name="Ma J."/>
        </authorList>
    </citation>
    <scope>NUCLEOTIDE SEQUENCE [LARGE SCALE GENOMIC DNA]</scope>
    <source>
        <strain evidence="3">KCTC 52168</strain>
    </source>
</reference>
<dbReference type="InterPro" id="IPR052892">
    <property type="entry name" value="NA-targeting_endonuclease"/>
</dbReference>
<dbReference type="CDD" id="cd00085">
    <property type="entry name" value="HNHc"/>
    <property type="match status" value="1"/>
</dbReference>
<dbReference type="RefSeq" id="WP_377304175.1">
    <property type="nucleotide sequence ID" value="NZ_CP180191.1"/>
</dbReference>
<dbReference type="PANTHER" id="PTHR33877">
    <property type="entry name" value="SLL1193 PROTEIN"/>
    <property type="match status" value="1"/>
</dbReference>
<proteinExistence type="predicted"/>
<dbReference type="InterPro" id="IPR029471">
    <property type="entry name" value="HNH_5"/>
</dbReference>
<name>A0ABV7H986_9BURK</name>
<dbReference type="Pfam" id="PF14279">
    <property type="entry name" value="HNH_5"/>
    <property type="match status" value="1"/>
</dbReference>
<keyword evidence="2" id="KW-0378">Hydrolase</keyword>
<sequence length="188" mass="20875">MRVLKLDISGIPEAWITPEDAAAYYATESVAYTLGDPMLALRGGTNRHGQQSRIEIHPILAVNGASAAGVLLAATPRLTRFNHKLFARDRHLCAYCGASYAAEQLTREHVVPLAQGGEDRWMNVVTACRSCNQRKANRTPEQARMPLLYLPYVPCRWEDMILQARNGSILADQMAFLRSGLPARSRLN</sequence>
<keyword evidence="3" id="KW-1185">Reference proteome</keyword>
<evidence type="ECO:0000313" key="3">
    <source>
        <dbReference type="Proteomes" id="UP001595556"/>
    </source>
</evidence>
<feature type="domain" description="HNH nuclease" evidence="1">
    <location>
        <begin position="80"/>
        <end position="133"/>
    </location>
</feature>